<name>A0AAD0PWE7_PSEAV</name>
<gene>
    <name evidence="3" type="ORF">PLA107_032820</name>
</gene>
<geneLocation type="plasmid" evidence="4">
    <name>pmppla107</name>
</geneLocation>
<dbReference type="InterPro" id="IPR028157">
    <property type="entry name" value="PELOTA_dom"/>
</dbReference>
<dbReference type="RefSeq" id="WP_054068240.1">
    <property type="nucleotide sequence ID" value="NZ_CP031226.1"/>
</dbReference>
<evidence type="ECO:0000259" key="2">
    <source>
        <dbReference type="Pfam" id="PF15608"/>
    </source>
</evidence>
<accession>A0AAD0PWE7</accession>
<dbReference type="AlphaFoldDB" id="A0AAD0PWE7"/>
<proteinExistence type="predicted"/>
<feature type="domain" description="PELOTA RNA-binding" evidence="2">
    <location>
        <begin position="283"/>
        <end position="354"/>
    </location>
</feature>
<dbReference type="Pfam" id="PF15608">
    <property type="entry name" value="PELOTA_1"/>
    <property type="match status" value="1"/>
</dbReference>
<dbReference type="EMBL" id="CP031226">
    <property type="protein sequence ID" value="AXH60011.1"/>
    <property type="molecule type" value="Genomic_DNA"/>
</dbReference>
<evidence type="ECO:0000313" key="3">
    <source>
        <dbReference type="EMBL" id="AXH60011.1"/>
    </source>
</evidence>
<dbReference type="Pfam" id="PF11202">
    <property type="entry name" value="StiP"/>
    <property type="match status" value="1"/>
</dbReference>
<evidence type="ECO:0000259" key="1">
    <source>
        <dbReference type="Pfam" id="PF11202"/>
    </source>
</evidence>
<organism evidence="3 4">
    <name type="scientific">Pseudomonas amygdali pv. lachrymans str. M301315</name>
    <dbReference type="NCBI Taxonomy" id="629260"/>
    <lineage>
        <taxon>Bacteria</taxon>
        <taxon>Pseudomonadati</taxon>
        <taxon>Pseudomonadota</taxon>
        <taxon>Gammaproteobacteria</taxon>
        <taxon>Pseudomonadales</taxon>
        <taxon>Pseudomonadaceae</taxon>
        <taxon>Pseudomonas</taxon>
        <taxon>Pseudomonas amygdali</taxon>
    </lineage>
</organism>
<sequence>MFPHTFEPSDVTVLLDPVVPEYLSAEERAQRIASGVHYNELISREAEPDAFYFDLFREQAVRLAAPMAALFDTLANLVIEDCKARGVEPVLVSLVRAGTPTGVVLKRTLAHKGVESPHYTVSIVQGKGFDVAAIKHILADGYRADQLIFVDGWTGKGVVRRELSQALKQLEPACGKFNDTLFVLSDIAGVAEFAATREDVLIPSALLSGPVSGLISRTLYRGENEQVFHGAAVLDYLAPYDLSRWFVEVMMEAVRDLQSKPEAASANIKAVEVAQRDMVVFMTVLAYRTGISDPVRIKPGVGEASRLFLRKKPTCLIVKSLDNPDVAHLLALASKNGVPVEVWDDITLEACAIMP</sequence>
<dbReference type="Proteomes" id="UP000006426">
    <property type="component" value="Plasmid pmppla107"/>
</dbReference>
<evidence type="ECO:0008006" key="5">
    <source>
        <dbReference type="Google" id="ProtNLM"/>
    </source>
</evidence>
<dbReference type="PIRSF" id="PIRSF020979">
    <property type="entry name" value="UCP020979"/>
    <property type="match status" value="1"/>
</dbReference>
<keyword evidence="3" id="KW-0614">Plasmid</keyword>
<protein>
    <recommendedName>
        <fullName evidence="5">PELOTA RNA-binding domain-containing protein</fullName>
    </recommendedName>
</protein>
<feature type="domain" description="Cysteine protease StiP N-terminal" evidence="1">
    <location>
        <begin position="5"/>
        <end position="250"/>
    </location>
</feature>
<reference evidence="3 4" key="1">
    <citation type="journal article" date="2011" name="PLoS Pathog.">
        <title>Dynamic evolution of pathogenicity revealed by sequencing and comparative genomics of 19 Pseudomonas syringae isolates.</title>
        <authorList>
            <person name="Baltrus D.A."/>
            <person name="Nishimura M.T."/>
            <person name="Romanchuk A."/>
            <person name="Chang J.H."/>
            <person name="Mukhtar M.S."/>
            <person name="Cherkis K."/>
            <person name="Roach J."/>
            <person name="Grant S.R."/>
            <person name="Jones C.D."/>
            <person name="Dangl J.L."/>
        </authorList>
    </citation>
    <scope>NUCLEOTIDE SEQUENCE [LARGE SCALE GENOMIC DNA]</scope>
    <source>
        <strain evidence="3 4">M301315</strain>
    </source>
</reference>
<dbReference type="InterPro" id="IPR011215">
    <property type="entry name" value="StiP_N"/>
</dbReference>
<evidence type="ECO:0000313" key="4">
    <source>
        <dbReference type="Proteomes" id="UP000006426"/>
    </source>
</evidence>
<dbReference type="InterPro" id="IPR048336">
    <property type="entry name" value="StiP-like"/>
</dbReference>